<evidence type="ECO:0000313" key="3">
    <source>
        <dbReference type="EMBL" id="CAB3386215.1"/>
    </source>
</evidence>
<dbReference type="CDD" id="cd18186">
    <property type="entry name" value="BTB_POZ_ZBTB_KLHL-like"/>
    <property type="match status" value="1"/>
</dbReference>
<gene>
    <name evidence="3" type="ORF">CLODIP_2_CD07349</name>
</gene>
<keyword evidence="4" id="KW-1185">Reference proteome</keyword>
<evidence type="ECO:0000313" key="4">
    <source>
        <dbReference type="Proteomes" id="UP000494165"/>
    </source>
</evidence>
<comment type="caution">
    <text evidence="3">The sequence shown here is derived from an EMBL/GenBank/DDBJ whole genome shotgun (WGS) entry which is preliminary data.</text>
</comment>
<feature type="domain" description="BTB" evidence="2">
    <location>
        <begin position="16"/>
        <end position="89"/>
    </location>
</feature>
<dbReference type="Pfam" id="PF00651">
    <property type="entry name" value="BTB"/>
    <property type="match status" value="1"/>
</dbReference>
<dbReference type="Gene3D" id="3.30.710.10">
    <property type="entry name" value="Potassium Channel Kv1.1, Chain A"/>
    <property type="match status" value="1"/>
</dbReference>
<name>A0A8S1DQU4_9INSE</name>
<dbReference type="PANTHER" id="PTHR45774:SF3">
    <property type="entry name" value="BTB (POZ) DOMAIN-CONTAINING 2B-RELATED"/>
    <property type="match status" value="1"/>
</dbReference>
<protein>
    <recommendedName>
        <fullName evidence="2">BTB domain-containing protein</fullName>
    </recommendedName>
</protein>
<dbReference type="OrthoDB" id="9979965at2759"/>
<dbReference type="PANTHER" id="PTHR45774">
    <property type="entry name" value="BTB/POZ DOMAIN-CONTAINING"/>
    <property type="match status" value="1"/>
</dbReference>
<dbReference type="InterPro" id="IPR000210">
    <property type="entry name" value="BTB/POZ_dom"/>
</dbReference>
<feature type="compositionally biased region" description="Basic and acidic residues" evidence="1">
    <location>
        <begin position="269"/>
        <end position="281"/>
    </location>
</feature>
<dbReference type="InterPro" id="IPR011333">
    <property type="entry name" value="SKP1/BTB/POZ_sf"/>
</dbReference>
<proteinExistence type="predicted"/>
<dbReference type="SUPFAM" id="SSF54695">
    <property type="entry name" value="POZ domain"/>
    <property type="match status" value="1"/>
</dbReference>
<dbReference type="EMBL" id="CADEPI010000463">
    <property type="protein sequence ID" value="CAB3386215.1"/>
    <property type="molecule type" value="Genomic_DNA"/>
</dbReference>
<evidence type="ECO:0000259" key="2">
    <source>
        <dbReference type="Pfam" id="PF00651"/>
    </source>
</evidence>
<evidence type="ECO:0000256" key="1">
    <source>
        <dbReference type="SAM" id="MobiDB-lite"/>
    </source>
</evidence>
<dbReference type="AlphaFoldDB" id="A0A8S1DQU4"/>
<organism evidence="3 4">
    <name type="scientific">Cloeon dipterum</name>
    <dbReference type="NCBI Taxonomy" id="197152"/>
    <lineage>
        <taxon>Eukaryota</taxon>
        <taxon>Metazoa</taxon>
        <taxon>Ecdysozoa</taxon>
        <taxon>Arthropoda</taxon>
        <taxon>Hexapoda</taxon>
        <taxon>Insecta</taxon>
        <taxon>Pterygota</taxon>
        <taxon>Palaeoptera</taxon>
        <taxon>Ephemeroptera</taxon>
        <taxon>Pisciforma</taxon>
        <taxon>Baetidae</taxon>
        <taxon>Cloeon</taxon>
    </lineage>
</organism>
<accession>A0A8S1DQU4</accession>
<reference evidence="3 4" key="1">
    <citation type="submission" date="2020-04" db="EMBL/GenBank/DDBJ databases">
        <authorList>
            <person name="Alioto T."/>
            <person name="Alioto T."/>
            <person name="Gomez Garrido J."/>
        </authorList>
    </citation>
    <scope>NUCLEOTIDE SEQUENCE [LARGE SCALE GENOMIC DNA]</scope>
</reference>
<dbReference type="Proteomes" id="UP000494165">
    <property type="component" value="Unassembled WGS sequence"/>
</dbReference>
<sequence length="281" mass="31025">MYGKGTLLQEKLQRFQQRCQFQDLKVVVTCSDGTQAVFRCHRVILAALSSALEKKLRESCVGDTLHIRIQTKDPWIFRNVIRSAYGFKAAFYTVPEAMGAHILAKRLGCLPLARTSGNFVLARVRPNTIWPLLDMAPDRSPIQRKALKVLSEQTTLCLWDSGFLGCSRRALELLVAAPELQVREVDLVERVVSWANEMNGGRRLTPEVAKDVLGAVVLAGLRLLTLTADEFGASVAKAGLLDSETLLAVLVNIHSPGQLPMPLGLSQTKEPRAEVKKEEIA</sequence>
<feature type="region of interest" description="Disordered" evidence="1">
    <location>
        <begin position="262"/>
        <end position="281"/>
    </location>
</feature>